<keyword evidence="2" id="KW-1185">Reference proteome</keyword>
<evidence type="ECO:0000313" key="2">
    <source>
        <dbReference type="Proteomes" id="UP001057452"/>
    </source>
</evidence>
<sequence>KQLERFDWQLRILKEADGNPERAELLREHADEEVKTEAGGGAARRNTKKEKTELTDTFQAAESVLKGQVEQLSADLHVYNELRRRVDQFHVQEGPAEEQSGPWQPRCILGVRAGVSAVCD</sequence>
<dbReference type="EMBL" id="CM043794">
    <property type="protein sequence ID" value="KAI4818844.1"/>
    <property type="molecule type" value="Genomic_DNA"/>
</dbReference>
<dbReference type="Proteomes" id="UP001057452">
    <property type="component" value="Chromosome 10"/>
</dbReference>
<gene>
    <name evidence="1" type="ORF">KUCAC02_004141</name>
</gene>
<comment type="caution">
    <text evidence="1">The sequence shown here is derived from an EMBL/GenBank/DDBJ whole genome shotgun (WGS) entry which is preliminary data.</text>
</comment>
<organism evidence="1 2">
    <name type="scientific">Chaenocephalus aceratus</name>
    <name type="common">Blackfin icefish</name>
    <name type="synonym">Chaenichthys aceratus</name>
    <dbReference type="NCBI Taxonomy" id="36190"/>
    <lineage>
        <taxon>Eukaryota</taxon>
        <taxon>Metazoa</taxon>
        <taxon>Chordata</taxon>
        <taxon>Craniata</taxon>
        <taxon>Vertebrata</taxon>
        <taxon>Euteleostomi</taxon>
        <taxon>Actinopterygii</taxon>
        <taxon>Neopterygii</taxon>
        <taxon>Teleostei</taxon>
        <taxon>Neoteleostei</taxon>
        <taxon>Acanthomorphata</taxon>
        <taxon>Eupercaria</taxon>
        <taxon>Perciformes</taxon>
        <taxon>Notothenioidei</taxon>
        <taxon>Channichthyidae</taxon>
        <taxon>Chaenocephalus</taxon>
    </lineage>
</organism>
<protein>
    <submittedName>
        <fullName evidence="1">Uncharacterized protein</fullName>
    </submittedName>
</protein>
<accession>A0ACB9WZG6</accession>
<feature type="non-terminal residue" evidence="1">
    <location>
        <position position="1"/>
    </location>
</feature>
<reference evidence="1" key="1">
    <citation type="submission" date="2022-05" db="EMBL/GenBank/DDBJ databases">
        <title>Chromosome-level genome of Chaenocephalus aceratus.</title>
        <authorList>
            <person name="Park H."/>
        </authorList>
    </citation>
    <scope>NUCLEOTIDE SEQUENCE</scope>
    <source>
        <strain evidence="1">KU_202001</strain>
    </source>
</reference>
<proteinExistence type="predicted"/>
<evidence type="ECO:0000313" key="1">
    <source>
        <dbReference type="EMBL" id="KAI4818844.1"/>
    </source>
</evidence>
<name>A0ACB9WZG6_CHAAC</name>